<sequence length="71" mass="8227">MFFKNGLVANGLALFRVWFGNRHGSQWLDPVALLWGIRESALGLNRICLGVRKKHDEPQHDKTRKDERRIG</sequence>
<dbReference type="AlphaFoldDB" id="A0A5C5YUR8"/>
<evidence type="ECO:0000313" key="1">
    <source>
        <dbReference type="EMBL" id="TWT78754.1"/>
    </source>
</evidence>
<organism evidence="1 2">
    <name type="scientific">Novipirellula herctigrandis</name>
    <dbReference type="NCBI Taxonomy" id="2527986"/>
    <lineage>
        <taxon>Bacteria</taxon>
        <taxon>Pseudomonadati</taxon>
        <taxon>Planctomycetota</taxon>
        <taxon>Planctomycetia</taxon>
        <taxon>Pirellulales</taxon>
        <taxon>Pirellulaceae</taxon>
        <taxon>Novipirellula</taxon>
    </lineage>
</organism>
<dbReference type="Proteomes" id="UP000315010">
    <property type="component" value="Unassembled WGS sequence"/>
</dbReference>
<accession>A0A5C5YUR8</accession>
<evidence type="ECO:0000313" key="2">
    <source>
        <dbReference type="Proteomes" id="UP000315010"/>
    </source>
</evidence>
<dbReference type="EMBL" id="SJPJ01000001">
    <property type="protein sequence ID" value="TWT78754.1"/>
    <property type="molecule type" value="Genomic_DNA"/>
</dbReference>
<reference evidence="1 2" key="1">
    <citation type="submission" date="2019-02" db="EMBL/GenBank/DDBJ databases">
        <title>Deep-cultivation of Planctomycetes and their phenomic and genomic characterization uncovers novel biology.</title>
        <authorList>
            <person name="Wiegand S."/>
            <person name="Jogler M."/>
            <person name="Boedeker C."/>
            <person name="Pinto D."/>
            <person name="Vollmers J."/>
            <person name="Rivas-Marin E."/>
            <person name="Kohn T."/>
            <person name="Peeters S.H."/>
            <person name="Heuer A."/>
            <person name="Rast P."/>
            <person name="Oberbeckmann S."/>
            <person name="Bunk B."/>
            <person name="Jeske O."/>
            <person name="Meyerdierks A."/>
            <person name="Storesund J.E."/>
            <person name="Kallscheuer N."/>
            <person name="Luecker S."/>
            <person name="Lage O.M."/>
            <person name="Pohl T."/>
            <person name="Merkel B.J."/>
            <person name="Hornburger P."/>
            <person name="Mueller R.-W."/>
            <person name="Bruemmer F."/>
            <person name="Labrenz M."/>
            <person name="Spormann A.M."/>
            <person name="Op Den Camp H."/>
            <person name="Overmann J."/>
            <person name="Amann R."/>
            <person name="Jetten M.S.M."/>
            <person name="Mascher T."/>
            <person name="Medema M.H."/>
            <person name="Devos D.P."/>
            <person name="Kaster A.-K."/>
            <person name="Ovreas L."/>
            <person name="Rohde M."/>
            <person name="Galperin M.Y."/>
            <person name="Jogler C."/>
        </authorList>
    </citation>
    <scope>NUCLEOTIDE SEQUENCE [LARGE SCALE GENOMIC DNA]</scope>
    <source>
        <strain evidence="1 2">CA13</strain>
    </source>
</reference>
<comment type="caution">
    <text evidence="1">The sequence shown here is derived from an EMBL/GenBank/DDBJ whole genome shotgun (WGS) entry which is preliminary data.</text>
</comment>
<gene>
    <name evidence="1" type="ORF">CA13_01510</name>
</gene>
<protein>
    <submittedName>
        <fullName evidence="1">Uncharacterized protein</fullName>
    </submittedName>
</protein>
<keyword evidence="2" id="KW-1185">Reference proteome</keyword>
<proteinExistence type="predicted"/>
<name>A0A5C5YUR8_9BACT</name>